<evidence type="ECO:0000313" key="2">
    <source>
        <dbReference type="Proteomes" id="UP000738126"/>
    </source>
</evidence>
<accession>A0ABS1E7S4</accession>
<keyword evidence="2" id="KW-1185">Reference proteome</keyword>
<reference evidence="1 2" key="1">
    <citation type="journal article" date="2020" name="Microorganisms">
        <title>Osmotic Adaptation and Compatible Solute Biosynthesis of Phototrophic Bacteria as Revealed from Genome Analyses.</title>
        <authorList>
            <person name="Imhoff J.F."/>
            <person name="Rahn T."/>
            <person name="Kunzel S."/>
            <person name="Keller A."/>
            <person name="Neulinger S.C."/>
        </authorList>
    </citation>
    <scope>NUCLEOTIDE SEQUENCE [LARGE SCALE GENOMIC DNA]</scope>
    <source>
        <strain evidence="1 2">DSM 15116</strain>
    </source>
</reference>
<dbReference type="PANTHER" id="PTHR30287">
    <property type="entry name" value="MEMBRANE COMPONENT OF PREDICTED ABC SUPERFAMILY METABOLITE UPTAKE TRANSPORTER"/>
    <property type="match status" value="1"/>
</dbReference>
<dbReference type="PANTHER" id="PTHR30287:SF1">
    <property type="entry name" value="INNER MEMBRANE PROTEIN"/>
    <property type="match status" value="1"/>
</dbReference>
<dbReference type="InterPro" id="IPR038766">
    <property type="entry name" value="Membrane_comp_ABC_pdt"/>
</dbReference>
<evidence type="ECO:0000313" key="1">
    <source>
        <dbReference type="EMBL" id="MBK1727761.1"/>
    </source>
</evidence>
<dbReference type="Proteomes" id="UP000738126">
    <property type="component" value="Unassembled WGS sequence"/>
</dbReference>
<evidence type="ECO:0008006" key="3">
    <source>
        <dbReference type="Google" id="ProtNLM"/>
    </source>
</evidence>
<proteinExistence type="predicted"/>
<protein>
    <recommendedName>
        <fullName evidence="3">ABC transporter permease</fullName>
    </recommendedName>
</protein>
<organism evidence="1 2">
    <name type="scientific">Halorhodospira neutriphila</name>
    <dbReference type="NCBI Taxonomy" id="168379"/>
    <lineage>
        <taxon>Bacteria</taxon>
        <taxon>Pseudomonadati</taxon>
        <taxon>Pseudomonadota</taxon>
        <taxon>Gammaproteobacteria</taxon>
        <taxon>Chromatiales</taxon>
        <taxon>Ectothiorhodospiraceae</taxon>
        <taxon>Halorhodospira</taxon>
    </lineage>
</organism>
<name>A0ABS1E7S4_9GAMM</name>
<comment type="caution">
    <text evidence="1">The sequence shown here is derived from an EMBL/GenBank/DDBJ whole genome shotgun (WGS) entry which is preliminary data.</text>
</comment>
<dbReference type="EMBL" id="NRSH01000275">
    <property type="protein sequence ID" value="MBK1727761.1"/>
    <property type="molecule type" value="Genomic_DNA"/>
</dbReference>
<dbReference type="RefSeq" id="WP_420827072.1">
    <property type="nucleotide sequence ID" value="NZ_NRSH01000275.1"/>
</dbReference>
<feature type="non-terminal residue" evidence="1">
    <location>
        <position position="1"/>
    </location>
</feature>
<feature type="non-terminal residue" evidence="1">
    <location>
        <position position="239"/>
    </location>
</feature>
<sequence>LLLSVVREDLLAAWQAGIPEDAPDTFLLDIAPGEVEPLRALLAAELGAEPPFYPVVQGRLAAINGREVAPEDYASPRARETATRELNLSWRGRLPPDNRVLEGRWWGDDPGAEWSVAREYAEQAGLAVGDTLTVRVDGEPVSGTVTSLREVDWTTFNPNFFVIAAPGMLEAAQPDYLTSVHLGDAADRLLPQLSERFPAVTPIDVSAVLAAARRIVRQGAQVVALMAGLALAAGGVVLL</sequence>
<gene>
    <name evidence="1" type="ORF">CKO13_12245</name>
</gene>